<keyword evidence="12" id="KW-1185">Reference proteome</keyword>
<comment type="function">
    <text evidence="9">Regulator of endoplasmic reticulum secretion that acts as a key determinant of brain size. Required for secretion of extracellular matrix proteins. Required for correct brain development by depositing sufficient extracellular matrix proteins for tissue integrity and the proliferation of neural progenitors. Acts as a regulator of the unfolded protein response (UPR).</text>
</comment>
<dbReference type="AlphaFoldDB" id="A0A7M7L2L0"/>
<evidence type="ECO:0000256" key="6">
    <source>
        <dbReference type="ARBA" id="ARBA00022989"/>
    </source>
</evidence>
<dbReference type="OMA" id="VNSACII"/>
<dbReference type="GO" id="GO:0000139">
    <property type="term" value="C:Golgi membrane"/>
    <property type="evidence" value="ECO:0007669"/>
    <property type="project" value="TreeGrafter"/>
</dbReference>
<dbReference type="GO" id="GO:0015031">
    <property type="term" value="P:protein transport"/>
    <property type="evidence" value="ECO:0007669"/>
    <property type="project" value="UniProtKB-KW"/>
</dbReference>
<dbReference type="RefSeq" id="XP_022672929.1">
    <property type="nucleotide sequence ID" value="XM_022817194.1"/>
</dbReference>
<dbReference type="InParanoid" id="A0A7M7L2L0"/>
<dbReference type="EnsemblMetazoa" id="XM_022817194">
    <property type="protein sequence ID" value="XP_022672929"/>
    <property type="gene ID" value="LOC111255329"/>
</dbReference>
<keyword evidence="3" id="KW-0813">Transport</keyword>
<dbReference type="GO" id="GO:0030134">
    <property type="term" value="C:COPII-coated ER to Golgi transport vesicle"/>
    <property type="evidence" value="ECO:0007669"/>
    <property type="project" value="TreeGrafter"/>
</dbReference>
<evidence type="ECO:0000256" key="7">
    <source>
        <dbReference type="ARBA" id="ARBA00023136"/>
    </source>
</evidence>
<evidence type="ECO:0000313" key="11">
    <source>
        <dbReference type="EnsemblMetazoa" id="XP_022672929"/>
    </source>
</evidence>
<name>A0A7M7L2L0_VARDE</name>
<dbReference type="PANTHER" id="PTHR15858">
    <property type="entry name" value="IMMEDIATE EARLY RESPONSE 3-INTERACTING PROTEIN 1"/>
    <property type="match status" value="1"/>
</dbReference>
<dbReference type="GO" id="GO:0005789">
    <property type="term" value="C:endoplasmic reticulum membrane"/>
    <property type="evidence" value="ECO:0007669"/>
    <property type="project" value="TreeGrafter"/>
</dbReference>
<comment type="similarity">
    <text evidence="8">Belongs to the YOS1 family.</text>
</comment>
<dbReference type="GO" id="GO:0006888">
    <property type="term" value="P:endoplasmic reticulum to Golgi vesicle-mediated transport"/>
    <property type="evidence" value="ECO:0007669"/>
    <property type="project" value="TreeGrafter"/>
</dbReference>
<dbReference type="GeneID" id="111255329"/>
<proteinExistence type="inferred from homology"/>
<keyword evidence="5" id="KW-0653">Protein transport</keyword>
<comment type="subcellular location">
    <subcellularLocation>
        <location evidence="1">Membrane</location>
    </subcellularLocation>
</comment>
<reference evidence="11" key="1">
    <citation type="submission" date="2021-01" db="UniProtKB">
        <authorList>
            <consortium name="EnsemblMetazoa"/>
        </authorList>
    </citation>
    <scope>IDENTIFICATION</scope>
</reference>
<dbReference type="PANTHER" id="PTHR15858:SF0">
    <property type="entry name" value="IMMEDIATE EARLY RESPONSE 3-INTERACTING PROTEIN 1"/>
    <property type="match status" value="1"/>
</dbReference>
<evidence type="ECO:0000256" key="3">
    <source>
        <dbReference type="ARBA" id="ARBA00022448"/>
    </source>
</evidence>
<dbReference type="InterPro" id="IPR013880">
    <property type="entry name" value="Yos1"/>
</dbReference>
<evidence type="ECO:0000256" key="4">
    <source>
        <dbReference type="ARBA" id="ARBA00022692"/>
    </source>
</evidence>
<keyword evidence="10" id="KW-0732">Signal</keyword>
<accession>A0A7M7L2L0</accession>
<feature type="signal peptide" evidence="10">
    <location>
        <begin position="1"/>
        <end position="20"/>
    </location>
</feature>
<dbReference type="FunCoup" id="A0A7M7L2L0">
    <property type="interactions" value="1216"/>
</dbReference>
<evidence type="ECO:0000313" key="12">
    <source>
        <dbReference type="Proteomes" id="UP000594260"/>
    </source>
</evidence>
<evidence type="ECO:0000256" key="5">
    <source>
        <dbReference type="ARBA" id="ARBA00022927"/>
    </source>
</evidence>
<evidence type="ECO:0000256" key="2">
    <source>
        <dbReference type="ARBA" id="ARBA00016434"/>
    </source>
</evidence>
<evidence type="ECO:0000256" key="10">
    <source>
        <dbReference type="SAM" id="SignalP"/>
    </source>
</evidence>
<evidence type="ECO:0000256" key="8">
    <source>
        <dbReference type="ARBA" id="ARBA00024203"/>
    </source>
</evidence>
<keyword evidence="6" id="KW-1133">Transmembrane helix</keyword>
<keyword evidence="4" id="KW-0812">Transmembrane</keyword>
<sequence>MGFGIYSLLEAALLVMNAIAILHEERFLCKYGLGRDAAIQGYQQPGAKTQIANIIYSVKLAKIPLIFLNIICIGVKLIW</sequence>
<keyword evidence="7" id="KW-0472">Membrane</keyword>
<protein>
    <recommendedName>
        <fullName evidence="2">Immediate early response 3-interacting protein 1</fullName>
    </recommendedName>
</protein>
<dbReference type="Pfam" id="PF08571">
    <property type="entry name" value="Yos1"/>
    <property type="match status" value="1"/>
</dbReference>
<dbReference type="KEGG" id="vde:111255329"/>
<organism evidence="11 12">
    <name type="scientific">Varroa destructor</name>
    <name type="common">Honeybee mite</name>
    <dbReference type="NCBI Taxonomy" id="109461"/>
    <lineage>
        <taxon>Eukaryota</taxon>
        <taxon>Metazoa</taxon>
        <taxon>Ecdysozoa</taxon>
        <taxon>Arthropoda</taxon>
        <taxon>Chelicerata</taxon>
        <taxon>Arachnida</taxon>
        <taxon>Acari</taxon>
        <taxon>Parasitiformes</taxon>
        <taxon>Mesostigmata</taxon>
        <taxon>Gamasina</taxon>
        <taxon>Dermanyssoidea</taxon>
        <taxon>Varroidae</taxon>
        <taxon>Varroa</taxon>
    </lineage>
</organism>
<dbReference type="Proteomes" id="UP000594260">
    <property type="component" value="Unplaced"/>
</dbReference>
<evidence type="ECO:0000256" key="1">
    <source>
        <dbReference type="ARBA" id="ARBA00004370"/>
    </source>
</evidence>
<dbReference type="OrthoDB" id="15356at2759"/>
<feature type="chain" id="PRO_5029783507" description="Immediate early response 3-interacting protein 1" evidence="10">
    <location>
        <begin position="21"/>
        <end position="79"/>
    </location>
</feature>
<evidence type="ECO:0000256" key="9">
    <source>
        <dbReference type="ARBA" id="ARBA00045999"/>
    </source>
</evidence>